<keyword evidence="2 7" id="KW-0812">Transmembrane</keyword>
<evidence type="ECO:0000256" key="2">
    <source>
        <dbReference type="ARBA" id="ARBA00022692"/>
    </source>
</evidence>
<keyword evidence="3 7" id="KW-1133">Transmembrane helix</keyword>
<feature type="transmembrane region" description="Helical" evidence="7">
    <location>
        <begin position="178"/>
        <end position="202"/>
    </location>
</feature>
<feature type="domain" description="Rhodopsin" evidence="8">
    <location>
        <begin position="35"/>
        <end position="281"/>
    </location>
</feature>
<feature type="transmembrane region" description="Helical" evidence="7">
    <location>
        <begin position="137"/>
        <end position="158"/>
    </location>
</feature>
<organism evidence="9 10">
    <name type="scientific">Verticillium nonalfalfae</name>
    <dbReference type="NCBI Taxonomy" id="1051616"/>
    <lineage>
        <taxon>Eukaryota</taxon>
        <taxon>Fungi</taxon>
        <taxon>Dikarya</taxon>
        <taxon>Ascomycota</taxon>
        <taxon>Pezizomycotina</taxon>
        <taxon>Sordariomycetes</taxon>
        <taxon>Hypocreomycetidae</taxon>
        <taxon>Glomerellales</taxon>
        <taxon>Plectosphaerellaceae</taxon>
        <taxon>Verticillium</taxon>
    </lineage>
</organism>
<feature type="transmembrane region" description="Helical" evidence="7">
    <location>
        <begin position="51"/>
        <end position="71"/>
    </location>
</feature>
<keyword evidence="4 7" id="KW-0472">Membrane</keyword>
<evidence type="ECO:0000256" key="3">
    <source>
        <dbReference type="ARBA" id="ARBA00022989"/>
    </source>
</evidence>
<protein>
    <recommendedName>
        <fullName evidence="8">Rhodopsin domain-containing protein</fullName>
    </recommendedName>
</protein>
<feature type="transmembrane region" description="Helical" evidence="7">
    <location>
        <begin position="214"/>
        <end position="236"/>
    </location>
</feature>
<dbReference type="AlphaFoldDB" id="A0A3M9Y3L6"/>
<feature type="transmembrane region" description="Helical" evidence="7">
    <location>
        <begin position="248"/>
        <end position="272"/>
    </location>
</feature>
<evidence type="ECO:0000313" key="10">
    <source>
        <dbReference type="Proteomes" id="UP000267145"/>
    </source>
</evidence>
<evidence type="ECO:0000256" key="7">
    <source>
        <dbReference type="SAM" id="Phobius"/>
    </source>
</evidence>
<evidence type="ECO:0000256" key="6">
    <source>
        <dbReference type="SAM" id="MobiDB-lite"/>
    </source>
</evidence>
<dbReference type="GO" id="GO:0016020">
    <property type="term" value="C:membrane"/>
    <property type="evidence" value="ECO:0007669"/>
    <property type="project" value="UniProtKB-SubCell"/>
</dbReference>
<evidence type="ECO:0000256" key="4">
    <source>
        <dbReference type="ARBA" id="ARBA00023136"/>
    </source>
</evidence>
<dbReference type="Pfam" id="PF20684">
    <property type="entry name" value="Fung_rhodopsin"/>
    <property type="match status" value="1"/>
</dbReference>
<evidence type="ECO:0000259" key="8">
    <source>
        <dbReference type="Pfam" id="PF20684"/>
    </source>
</evidence>
<dbReference type="EMBL" id="RBVV01000103">
    <property type="protein sequence ID" value="RNJ54456.1"/>
    <property type="molecule type" value="Genomic_DNA"/>
</dbReference>
<comment type="caution">
    <text evidence="9">The sequence shown here is derived from an EMBL/GenBank/DDBJ whole genome shotgun (WGS) entry which is preliminary data.</text>
</comment>
<reference evidence="9 10" key="1">
    <citation type="submission" date="2018-10" db="EMBL/GenBank/DDBJ databases">
        <title>Genome sequence of Verticillium nonalfalfae VnAa140.</title>
        <authorList>
            <person name="Stajich J.E."/>
            <person name="Kasson M.T."/>
        </authorList>
    </citation>
    <scope>NUCLEOTIDE SEQUENCE [LARGE SCALE GENOMIC DNA]</scope>
    <source>
        <strain evidence="9 10">VnAa140</strain>
    </source>
</reference>
<comment type="subcellular location">
    <subcellularLocation>
        <location evidence="1">Membrane</location>
        <topology evidence="1">Multi-pass membrane protein</topology>
    </subcellularLocation>
</comment>
<comment type="similarity">
    <text evidence="5">Belongs to the SAT4 family.</text>
</comment>
<dbReference type="STRING" id="1051616.A0A3M9Y3L6"/>
<dbReference type="GeneID" id="39604118"/>
<dbReference type="PANTHER" id="PTHR33048:SF47">
    <property type="entry name" value="INTEGRAL MEMBRANE PROTEIN-RELATED"/>
    <property type="match status" value="1"/>
</dbReference>
<feature type="transmembrane region" description="Helical" evidence="7">
    <location>
        <begin position="18"/>
        <end position="39"/>
    </location>
</feature>
<dbReference type="RefSeq" id="XP_028492614.1">
    <property type="nucleotide sequence ID" value="XM_028634686.1"/>
</dbReference>
<dbReference type="Proteomes" id="UP000267145">
    <property type="component" value="Unassembled WGS sequence"/>
</dbReference>
<dbReference type="PANTHER" id="PTHR33048">
    <property type="entry name" value="PTH11-LIKE INTEGRAL MEMBRANE PROTEIN (AFU_ORTHOLOGUE AFUA_5G11245)"/>
    <property type="match status" value="1"/>
</dbReference>
<gene>
    <name evidence="9" type="ORF">D7B24_000429</name>
</gene>
<name>A0A3M9Y3L6_9PEZI</name>
<feature type="region of interest" description="Disordered" evidence="6">
    <location>
        <begin position="328"/>
        <end position="358"/>
    </location>
</feature>
<keyword evidence="10" id="KW-1185">Reference proteome</keyword>
<feature type="transmembrane region" description="Helical" evidence="7">
    <location>
        <begin position="103"/>
        <end position="125"/>
    </location>
</feature>
<proteinExistence type="inferred from homology"/>
<dbReference type="InterPro" id="IPR052337">
    <property type="entry name" value="SAT4-like"/>
</dbReference>
<evidence type="ECO:0000256" key="5">
    <source>
        <dbReference type="ARBA" id="ARBA00038359"/>
    </source>
</evidence>
<evidence type="ECO:0000256" key="1">
    <source>
        <dbReference type="ARBA" id="ARBA00004141"/>
    </source>
</evidence>
<accession>A0A3M9Y3L6</accession>
<sequence length="492" mass="53778">MAGETNATSMPDTGFPNALLGLVIPHGICTLFILARLAARLLVLRKWFVDDTLIVFSFLASTGVCVVYSIAAQTPDVLHADEPALQEGLGKNWGVHPYILRTYLGLLFYQITLCLTKLSILTFYLRVFASRAKERRLVWCTILFVLLYGVPMLLMSVLQCHPSPGHFFGRPMACFGFQNLLIASATFHAVTDVWLLLLILPCISGLDIPSKQKVVLSIVLNLGIFVVAAGVVRLMLSVREDWRPDLVGATAALAFFVMTILECDLAIICASAPTLRPLLARMYPWIMADPRRRSMRPLVPAMPAAPTAVRSENLTAVSYRGYPWTEPGTPELGRSRNGSVGSGLNKLTKTRKGAPRPPMPAVALVGMRTPTSLSLRSMVGGMSAGATANRSRLGMGDDRPILDVSRRTSEVSGHLEGDAECLEMGLERPRALGDRWSRSEESLVVGLNDPLAPASPTSPTSVYRGRAYLYRPTSGEQEISLSADKRRARETR</sequence>
<dbReference type="InterPro" id="IPR049326">
    <property type="entry name" value="Rhodopsin_dom_fungi"/>
</dbReference>
<evidence type="ECO:0000313" key="9">
    <source>
        <dbReference type="EMBL" id="RNJ54456.1"/>
    </source>
</evidence>